<dbReference type="InterPro" id="IPR002838">
    <property type="entry name" value="AIM24"/>
</dbReference>
<dbReference type="Gene3D" id="3.60.160.10">
    <property type="entry name" value="Mitochondrial biogenesis AIM24"/>
    <property type="match status" value="1"/>
</dbReference>
<dbReference type="Gene3D" id="2.60.60.30">
    <property type="entry name" value="sav2460 like domains"/>
    <property type="match status" value="1"/>
</dbReference>
<feature type="compositionally biased region" description="Low complexity" evidence="1">
    <location>
        <begin position="277"/>
        <end position="291"/>
    </location>
</feature>
<evidence type="ECO:0000256" key="1">
    <source>
        <dbReference type="SAM" id="MobiDB-lite"/>
    </source>
</evidence>
<dbReference type="KEGG" id="spac:B1H29_12590"/>
<dbReference type="CDD" id="cd06974">
    <property type="entry name" value="TerD_like"/>
    <property type="match status" value="1"/>
</dbReference>
<dbReference type="InterPro" id="IPR003325">
    <property type="entry name" value="TerD"/>
</dbReference>
<evidence type="ECO:0000313" key="3">
    <source>
        <dbReference type="EMBL" id="AQS67646.1"/>
    </source>
</evidence>
<name>A0A1S6J7C5_9ACTN</name>
<accession>A0A1S6J7C5</accession>
<protein>
    <submittedName>
        <fullName evidence="3">Stress protein</fullName>
    </submittedName>
</protein>
<proteinExistence type="predicted"/>
<feature type="compositionally biased region" description="Low complexity" evidence="1">
    <location>
        <begin position="342"/>
        <end position="361"/>
    </location>
</feature>
<dbReference type="EMBL" id="CP019724">
    <property type="protein sequence ID" value="AQS67646.1"/>
    <property type="molecule type" value="Genomic_DNA"/>
</dbReference>
<feature type="compositionally biased region" description="Pro residues" evidence="1">
    <location>
        <begin position="211"/>
        <end position="244"/>
    </location>
</feature>
<dbReference type="RefSeq" id="WP_055417955.1">
    <property type="nucleotide sequence ID" value="NZ_CP019724.1"/>
</dbReference>
<dbReference type="Pfam" id="PF01987">
    <property type="entry name" value="AIM24"/>
    <property type="match status" value="1"/>
</dbReference>
<keyword evidence="4" id="KW-1185">Reference proteome</keyword>
<dbReference type="STRING" id="68249.BC342_23390"/>
<feature type="compositionally biased region" description="Pro residues" evidence="1">
    <location>
        <begin position="292"/>
        <end position="341"/>
    </location>
</feature>
<sequence length="580" mass="60345">MAREFQRGHKARISDLTAGTDLYVGVQISGPGLNFDISCFGLDADERLSDDRYFVFFNQPKTPEESIQLLGAQAGDTESFRVTLDRIPSQIQKLSFTATIDGAGQMSQVGPGYIRIVAGGEEVARYPFSGSEFSTERAVMLGDFYLKDVWRFAAVGQGFDGGLDALLKNFGGEVAEEETPEPQQPQTGAAPAFAPPAQASAPPAFGAPAAAPEPAPAPAPQPAPQGFAPPPAATPPAPPAPTPGPDVHAAQTIVAPVNTPPGGSPVPPPAPAPAPYGQPGQQPPYGQVPGQTAPPPPGYGQPQAPQAPAPPPGYGQPTPPPGYGQPPAPPQGHGQPAPPPGYGLQAPHGAPQGMPQGAPQGAGMMAALQQFKETATGQRWTQQNKKLVRVDLGAEGQPVLARQGSMVLYQGKVDFSYKGAGFAGRVVGNATGQEMQLMRCTGKGQVFLADNSAMLHPIELQGDAVCVSAENVLAFDESLQYEVRRIEGHGIPGGALFTMQFQGTGTIVVKTHGVPVVLPVTPTTFADCNAVVAWSAAAQVVVSSQVRMRRNSYAGDTGESVNLQFRAAPGNFVIVQPYEI</sequence>
<evidence type="ECO:0000259" key="2">
    <source>
        <dbReference type="Pfam" id="PF02342"/>
    </source>
</evidence>
<dbReference type="SUPFAM" id="SSF51219">
    <property type="entry name" value="TRAP-like"/>
    <property type="match status" value="1"/>
</dbReference>
<dbReference type="InterPro" id="IPR036983">
    <property type="entry name" value="AIM24_sf"/>
</dbReference>
<feature type="region of interest" description="Disordered" evidence="1">
    <location>
        <begin position="174"/>
        <end position="361"/>
    </location>
</feature>
<dbReference type="InterPro" id="IPR016031">
    <property type="entry name" value="Trp_RNA-bd_attenuator-like_dom"/>
</dbReference>
<feature type="compositionally biased region" description="Pro residues" evidence="1">
    <location>
        <begin position="258"/>
        <end position="276"/>
    </location>
</feature>
<dbReference type="PANTHER" id="PTHR32097:SF3">
    <property type="entry name" value="TELLURITE RESISTANCE PROTEIN"/>
    <property type="match status" value="1"/>
</dbReference>
<dbReference type="PANTHER" id="PTHR32097">
    <property type="entry name" value="CAMP-BINDING PROTEIN 1-RELATED"/>
    <property type="match status" value="1"/>
</dbReference>
<dbReference type="PRINTS" id="PR01217">
    <property type="entry name" value="PRICHEXTENSN"/>
</dbReference>
<reference evidence="3 4" key="1">
    <citation type="submission" date="2017-02" db="EMBL/GenBank/DDBJ databases">
        <title>Streptomyces pactum ACT12 Genome sequencing and assembly.</title>
        <authorList>
            <person name="Xue Q."/>
            <person name="Yan X."/>
            <person name="Jia L."/>
            <person name="Yan H."/>
        </authorList>
    </citation>
    <scope>NUCLEOTIDE SEQUENCE [LARGE SCALE GENOMIC DNA]</scope>
    <source>
        <strain evidence="3 4">ACT12</strain>
    </source>
</reference>
<feature type="domain" description="TerD" evidence="2">
    <location>
        <begin position="1"/>
        <end position="170"/>
    </location>
</feature>
<dbReference type="Proteomes" id="UP000189443">
    <property type="component" value="Chromosome"/>
</dbReference>
<dbReference type="AlphaFoldDB" id="A0A1S6J7C5"/>
<dbReference type="InterPro" id="IPR051324">
    <property type="entry name" value="Stress/Tellurium_Resist"/>
</dbReference>
<feature type="compositionally biased region" description="Low complexity" evidence="1">
    <location>
        <begin position="184"/>
        <end position="210"/>
    </location>
</feature>
<evidence type="ECO:0000313" key="4">
    <source>
        <dbReference type="Proteomes" id="UP000189443"/>
    </source>
</evidence>
<dbReference type="OrthoDB" id="8707822at2"/>
<dbReference type="Pfam" id="PF02342">
    <property type="entry name" value="TerD"/>
    <property type="match status" value="1"/>
</dbReference>
<organism evidence="3 4">
    <name type="scientific">Streptomyces pactum</name>
    <dbReference type="NCBI Taxonomy" id="68249"/>
    <lineage>
        <taxon>Bacteria</taxon>
        <taxon>Bacillati</taxon>
        <taxon>Actinomycetota</taxon>
        <taxon>Actinomycetes</taxon>
        <taxon>Kitasatosporales</taxon>
        <taxon>Streptomycetaceae</taxon>
        <taxon>Streptomyces</taxon>
    </lineage>
</organism>
<gene>
    <name evidence="3" type="ORF">B1H29_12590</name>
</gene>